<name>A0A9K3IXN4_HELAN</name>
<reference evidence="1" key="2">
    <citation type="submission" date="2020-06" db="EMBL/GenBank/DDBJ databases">
        <title>Helianthus annuus Genome sequencing and assembly Release 2.</title>
        <authorList>
            <person name="Gouzy J."/>
            <person name="Langlade N."/>
            <person name="Munos S."/>
        </authorList>
    </citation>
    <scope>NUCLEOTIDE SEQUENCE</scope>
    <source>
        <tissue evidence="1">Leaves</tissue>
    </source>
</reference>
<dbReference type="Proteomes" id="UP000215914">
    <property type="component" value="Unassembled WGS sequence"/>
</dbReference>
<accession>A0A9K3IXN4</accession>
<dbReference type="Gramene" id="mRNA:HanXRQr2_Chr05g0204201">
    <property type="protein sequence ID" value="CDS:HanXRQr2_Chr05g0204201.1"/>
    <property type="gene ID" value="HanXRQr2_Chr05g0204201"/>
</dbReference>
<sequence>MLLKAGTRLDLCGDASKGHRNLYRPLWNNWVPPKVFFWLEVLNRRIPLIMDGRIPPE</sequence>
<keyword evidence="2" id="KW-1185">Reference proteome</keyword>
<proteinExistence type="predicted"/>
<evidence type="ECO:0000313" key="2">
    <source>
        <dbReference type="Proteomes" id="UP000215914"/>
    </source>
</evidence>
<dbReference type="AlphaFoldDB" id="A0A9K3IXN4"/>
<comment type="caution">
    <text evidence="1">The sequence shown here is derived from an EMBL/GenBank/DDBJ whole genome shotgun (WGS) entry which is preliminary data.</text>
</comment>
<evidence type="ECO:0000313" key="1">
    <source>
        <dbReference type="EMBL" id="KAF5805033.1"/>
    </source>
</evidence>
<organism evidence="1 2">
    <name type="scientific">Helianthus annuus</name>
    <name type="common">Common sunflower</name>
    <dbReference type="NCBI Taxonomy" id="4232"/>
    <lineage>
        <taxon>Eukaryota</taxon>
        <taxon>Viridiplantae</taxon>
        <taxon>Streptophyta</taxon>
        <taxon>Embryophyta</taxon>
        <taxon>Tracheophyta</taxon>
        <taxon>Spermatophyta</taxon>
        <taxon>Magnoliopsida</taxon>
        <taxon>eudicotyledons</taxon>
        <taxon>Gunneridae</taxon>
        <taxon>Pentapetalae</taxon>
        <taxon>asterids</taxon>
        <taxon>campanulids</taxon>
        <taxon>Asterales</taxon>
        <taxon>Asteraceae</taxon>
        <taxon>Asteroideae</taxon>
        <taxon>Heliantheae alliance</taxon>
        <taxon>Heliantheae</taxon>
        <taxon>Helianthus</taxon>
    </lineage>
</organism>
<protein>
    <submittedName>
        <fullName evidence="1">Uncharacterized protein</fullName>
    </submittedName>
</protein>
<dbReference type="EMBL" id="MNCJ02000320">
    <property type="protein sequence ID" value="KAF5805033.1"/>
    <property type="molecule type" value="Genomic_DNA"/>
</dbReference>
<gene>
    <name evidence="1" type="ORF">HanXRQr2_Chr05g0204201</name>
</gene>
<reference evidence="1" key="1">
    <citation type="journal article" date="2017" name="Nature">
        <title>The sunflower genome provides insights into oil metabolism, flowering and Asterid evolution.</title>
        <authorList>
            <person name="Badouin H."/>
            <person name="Gouzy J."/>
            <person name="Grassa C.J."/>
            <person name="Murat F."/>
            <person name="Staton S.E."/>
            <person name="Cottret L."/>
            <person name="Lelandais-Briere C."/>
            <person name="Owens G.L."/>
            <person name="Carrere S."/>
            <person name="Mayjonade B."/>
            <person name="Legrand L."/>
            <person name="Gill N."/>
            <person name="Kane N.C."/>
            <person name="Bowers J.E."/>
            <person name="Hubner S."/>
            <person name="Bellec A."/>
            <person name="Berard A."/>
            <person name="Berges H."/>
            <person name="Blanchet N."/>
            <person name="Boniface M.C."/>
            <person name="Brunel D."/>
            <person name="Catrice O."/>
            <person name="Chaidir N."/>
            <person name="Claudel C."/>
            <person name="Donnadieu C."/>
            <person name="Faraut T."/>
            <person name="Fievet G."/>
            <person name="Helmstetter N."/>
            <person name="King M."/>
            <person name="Knapp S.J."/>
            <person name="Lai Z."/>
            <person name="Le Paslier M.C."/>
            <person name="Lippi Y."/>
            <person name="Lorenzon L."/>
            <person name="Mandel J.R."/>
            <person name="Marage G."/>
            <person name="Marchand G."/>
            <person name="Marquand E."/>
            <person name="Bret-Mestries E."/>
            <person name="Morien E."/>
            <person name="Nambeesan S."/>
            <person name="Nguyen T."/>
            <person name="Pegot-Espagnet P."/>
            <person name="Pouilly N."/>
            <person name="Raftis F."/>
            <person name="Sallet E."/>
            <person name="Schiex T."/>
            <person name="Thomas J."/>
            <person name="Vandecasteele C."/>
            <person name="Vares D."/>
            <person name="Vear F."/>
            <person name="Vautrin S."/>
            <person name="Crespi M."/>
            <person name="Mangin B."/>
            <person name="Burke J.M."/>
            <person name="Salse J."/>
            <person name="Munos S."/>
            <person name="Vincourt P."/>
            <person name="Rieseberg L.H."/>
            <person name="Langlade N.B."/>
        </authorList>
    </citation>
    <scope>NUCLEOTIDE SEQUENCE</scope>
    <source>
        <tissue evidence="1">Leaves</tissue>
    </source>
</reference>